<sequence>MFTCICLEGLRPCCHCVPTWRRRTKITCVVRSNLTSILQNLRIMPSLVMVPSLLSSESLLLSSSRDGYMLTLHIIAYCSTTFADKTCIQSV</sequence>
<gene>
    <name evidence="1" type="ORF">POPTR_006G228650v4</name>
</gene>
<accession>A0ACC0SVX7</accession>
<proteinExistence type="predicted"/>
<reference evidence="1 2" key="1">
    <citation type="journal article" date="2006" name="Science">
        <title>The genome of black cottonwood, Populus trichocarpa (Torr. &amp; Gray).</title>
        <authorList>
            <person name="Tuskan G.A."/>
            <person name="Difazio S."/>
            <person name="Jansson S."/>
            <person name="Bohlmann J."/>
            <person name="Grigoriev I."/>
            <person name="Hellsten U."/>
            <person name="Putnam N."/>
            <person name="Ralph S."/>
            <person name="Rombauts S."/>
            <person name="Salamov A."/>
            <person name="Schein J."/>
            <person name="Sterck L."/>
            <person name="Aerts A."/>
            <person name="Bhalerao R.R."/>
            <person name="Bhalerao R.P."/>
            <person name="Blaudez D."/>
            <person name="Boerjan W."/>
            <person name="Brun A."/>
            <person name="Brunner A."/>
            <person name="Busov V."/>
            <person name="Campbell M."/>
            <person name="Carlson J."/>
            <person name="Chalot M."/>
            <person name="Chapman J."/>
            <person name="Chen G.L."/>
            <person name="Cooper D."/>
            <person name="Coutinho P.M."/>
            <person name="Couturier J."/>
            <person name="Covert S."/>
            <person name="Cronk Q."/>
            <person name="Cunningham R."/>
            <person name="Davis J."/>
            <person name="Degroeve S."/>
            <person name="Dejardin A."/>
            <person name="Depamphilis C."/>
            <person name="Detter J."/>
            <person name="Dirks B."/>
            <person name="Dubchak I."/>
            <person name="Duplessis S."/>
            <person name="Ehlting J."/>
            <person name="Ellis B."/>
            <person name="Gendler K."/>
            <person name="Goodstein D."/>
            <person name="Gribskov M."/>
            <person name="Grimwood J."/>
            <person name="Groover A."/>
            <person name="Gunter L."/>
            <person name="Hamberger B."/>
            <person name="Heinze B."/>
            <person name="Helariutta Y."/>
            <person name="Henrissat B."/>
            <person name="Holligan D."/>
            <person name="Holt R."/>
            <person name="Huang W."/>
            <person name="Islam-Faridi N."/>
            <person name="Jones S."/>
            <person name="Jones-Rhoades M."/>
            <person name="Jorgensen R."/>
            <person name="Joshi C."/>
            <person name="Kangasjarvi J."/>
            <person name="Karlsson J."/>
            <person name="Kelleher C."/>
            <person name="Kirkpatrick R."/>
            <person name="Kirst M."/>
            <person name="Kohler A."/>
            <person name="Kalluri U."/>
            <person name="Larimer F."/>
            <person name="Leebens-Mack J."/>
            <person name="Leple J.C."/>
            <person name="Locascio P."/>
            <person name="Lou Y."/>
            <person name="Lucas S."/>
            <person name="Martin F."/>
            <person name="Montanini B."/>
            <person name="Napoli C."/>
            <person name="Nelson D.R."/>
            <person name="Nelson C."/>
            <person name="Nieminen K."/>
            <person name="Nilsson O."/>
            <person name="Pereda V."/>
            <person name="Peter G."/>
            <person name="Philippe R."/>
            <person name="Pilate G."/>
            <person name="Poliakov A."/>
            <person name="Razumovskaya J."/>
            <person name="Richardson P."/>
            <person name="Rinaldi C."/>
            <person name="Ritland K."/>
            <person name="Rouze P."/>
            <person name="Ryaboy D."/>
            <person name="Schmutz J."/>
            <person name="Schrader J."/>
            <person name="Segerman B."/>
            <person name="Shin H."/>
            <person name="Siddiqui A."/>
            <person name="Sterky F."/>
            <person name="Terry A."/>
            <person name="Tsai C.J."/>
            <person name="Uberbacher E."/>
            <person name="Unneberg P."/>
            <person name="Vahala J."/>
            <person name="Wall K."/>
            <person name="Wessler S."/>
            <person name="Yang G."/>
            <person name="Yin T."/>
            <person name="Douglas C."/>
            <person name="Marra M."/>
            <person name="Sandberg G."/>
            <person name="Van de Peer Y."/>
            <person name="Rokhsar D."/>
        </authorList>
    </citation>
    <scope>NUCLEOTIDE SEQUENCE [LARGE SCALE GENOMIC DNA]</scope>
    <source>
        <strain evidence="2">cv. Nisqually</strain>
    </source>
</reference>
<evidence type="ECO:0000313" key="1">
    <source>
        <dbReference type="EMBL" id="KAI9393393.1"/>
    </source>
</evidence>
<evidence type="ECO:0000313" key="2">
    <source>
        <dbReference type="Proteomes" id="UP000006729"/>
    </source>
</evidence>
<dbReference type="EMBL" id="CM009295">
    <property type="protein sequence ID" value="KAI9393393.1"/>
    <property type="molecule type" value="Genomic_DNA"/>
</dbReference>
<protein>
    <submittedName>
        <fullName evidence="1">Uncharacterized protein</fullName>
    </submittedName>
</protein>
<name>A0ACC0SVX7_POPTR</name>
<keyword evidence="2" id="KW-1185">Reference proteome</keyword>
<comment type="caution">
    <text evidence="1">The sequence shown here is derived from an EMBL/GenBank/DDBJ whole genome shotgun (WGS) entry which is preliminary data.</text>
</comment>
<organism evidence="1 2">
    <name type="scientific">Populus trichocarpa</name>
    <name type="common">Western balsam poplar</name>
    <name type="synonym">Populus balsamifera subsp. trichocarpa</name>
    <dbReference type="NCBI Taxonomy" id="3694"/>
    <lineage>
        <taxon>Eukaryota</taxon>
        <taxon>Viridiplantae</taxon>
        <taxon>Streptophyta</taxon>
        <taxon>Embryophyta</taxon>
        <taxon>Tracheophyta</taxon>
        <taxon>Spermatophyta</taxon>
        <taxon>Magnoliopsida</taxon>
        <taxon>eudicotyledons</taxon>
        <taxon>Gunneridae</taxon>
        <taxon>Pentapetalae</taxon>
        <taxon>rosids</taxon>
        <taxon>fabids</taxon>
        <taxon>Malpighiales</taxon>
        <taxon>Salicaceae</taxon>
        <taxon>Saliceae</taxon>
        <taxon>Populus</taxon>
    </lineage>
</organism>
<dbReference type="Proteomes" id="UP000006729">
    <property type="component" value="Chromosome 6"/>
</dbReference>